<evidence type="ECO:0000313" key="1">
    <source>
        <dbReference type="EMBL" id="BAH39977.1"/>
    </source>
</evidence>
<dbReference type="AlphaFoldDB" id="C1ABV0"/>
<dbReference type="Proteomes" id="UP000002209">
    <property type="component" value="Chromosome"/>
</dbReference>
<name>C1ABV0_GEMAT</name>
<keyword evidence="2" id="KW-1185">Reference proteome</keyword>
<dbReference type="RefSeq" id="WP_015894746.1">
    <property type="nucleotide sequence ID" value="NC_012489.1"/>
</dbReference>
<protein>
    <submittedName>
        <fullName evidence="1">Uncharacterized protein</fullName>
    </submittedName>
</protein>
<gene>
    <name evidence="1" type="ordered locus">GAU_2935</name>
</gene>
<accession>C1ABV0</accession>
<proteinExistence type="predicted"/>
<dbReference type="EMBL" id="AP009153">
    <property type="protein sequence ID" value="BAH39977.1"/>
    <property type="molecule type" value="Genomic_DNA"/>
</dbReference>
<organism evidence="1 2">
    <name type="scientific">Gemmatimonas aurantiaca (strain DSM 14586 / JCM 11422 / NBRC 100505 / T-27)</name>
    <dbReference type="NCBI Taxonomy" id="379066"/>
    <lineage>
        <taxon>Bacteria</taxon>
        <taxon>Pseudomonadati</taxon>
        <taxon>Gemmatimonadota</taxon>
        <taxon>Gemmatimonadia</taxon>
        <taxon>Gemmatimonadales</taxon>
        <taxon>Gemmatimonadaceae</taxon>
        <taxon>Gemmatimonas</taxon>
    </lineage>
</organism>
<sequence length="56" mass="6938">MAARRMLAVLPVFIMLLVRLWHRRIGHHLVHMMRTHMRMHMRMHRRVRMLVSVTAR</sequence>
<reference evidence="2" key="1">
    <citation type="submission" date="2006-03" db="EMBL/GenBank/DDBJ databases">
        <title>Complete genome sequence of Gemmatimonas aurantiaca T-27 that represents a novel phylum Gemmatimonadetes.</title>
        <authorList>
            <person name="Takasaki K."/>
            <person name="Ichikawa N."/>
            <person name="Miura H."/>
            <person name="Matsushita S."/>
            <person name="Watanabe Y."/>
            <person name="Oguchi A."/>
            <person name="Ankai A."/>
            <person name="Yashiro I."/>
            <person name="Takahashi M."/>
            <person name="Terui Y."/>
            <person name="Fukui S."/>
            <person name="Yokoyama H."/>
            <person name="Tanikawa S."/>
            <person name="Hanada S."/>
            <person name="Kamagata Y."/>
            <person name="Fujita N."/>
        </authorList>
    </citation>
    <scope>NUCLEOTIDE SEQUENCE [LARGE SCALE GENOMIC DNA]</scope>
    <source>
        <strain evidence="2">T-27 / DSM 14586 / JCM 11422 / NBRC 100505</strain>
    </source>
</reference>
<evidence type="ECO:0000313" key="2">
    <source>
        <dbReference type="Proteomes" id="UP000002209"/>
    </source>
</evidence>
<dbReference type="KEGG" id="gau:GAU_2935"/>
<dbReference type="HOGENOM" id="CLU_3007788_0_0_0"/>